<dbReference type="EMBL" id="BJKP01000006">
    <property type="protein sequence ID" value="GEA26461.1"/>
    <property type="molecule type" value="Genomic_DNA"/>
</dbReference>
<proteinExistence type="predicted"/>
<name>A0A5J4F5V3_MICAE</name>
<gene>
    <name evidence="1" type="ORF">MiAbW_01014</name>
</gene>
<reference evidence="1 2" key="1">
    <citation type="journal article" date="2019" name="FEMS Microbiol. Lett.">
        <title>A novel salt-tolerant genotype illuminates the sucrose gene evolution in freshwater bloom-forming cyanobacterium Microcystis aeruginosa.</title>
        <authorList>
            <person name="Tanabe Y."/>
            <person name="Yamaguchi H."/>
            <person name="Sano T."/>
            <person name="Kawachi M."/>
        </authorList>
    </citation>
    <scope>NUCLEOTIDE SEQUENCE [LARGE SCALE GENOMIC DNA]</scope>
    <source>
        <strain evidence="1 2">NIES-4325</strain>
    </source>
</reference>
<sequence length="73" mass="8001">MVLLSLTEQMILPLGDVLTFDGGENTIAVAILDSDNADKFDIIRGYTDILVVCCLFSPPSLLSPEKENFAPHY</sequence>
<evidence type="ECO:0000313" key="2">
    <source>
        <dbReference type="Proteomes" id="UP000376575"/>
    </source>
</evidence>
<accession>A0A5J4F5V3</accession>
<organism evidence="1 2">
    <name type="scientific">Microcystis aeruginosa NIES-4325</name>
    <dbReference type="NCBI Taxonomy" id="2569534"/>
    <lineage>
        <taxon>Bacteria</taxon>
        <taxon>Bacillati</taxon>
        <taxon>Cyanobacteriota</taxon>
        <taxon>Cyanophyceae</taxon>
        <taxon>Oscillatoriophycideae</taxon>
        <taxon>Chroococcales</taxon>
        <taxon>Microcystaceae</taxon>
        <taxon>Microcystis</taxon>
    </lineage>
</organism>
<protein>
    <submittedName>
        <fullName evidence="1">Uncharacterized protein</fullName>
    </submittedName>
</protein>
<dbReference type="AlphaFoldDB" id="A0A5J4F5V3"/>
<evidence type="ECO:0000313" key="1">
    <source>
        <dbReference type="EMBL" id="GEA26461.1"/>
    </source>
</evidence>
<comment type="caution">
    <text evidence="1">The sequence shown here is derived from an EMBL/GenBank/DDBJ whole genome shotgun (WGS) entry which is preliminary data.</text>
</comment>
<dbReference type="Proteomes" id="UP000376575">
    <property type="component" value="Unassembled WGS sequence"/>
</dbReference>